<evidence type="ECO:0000313" key="2">
    <source>
        <dbReference type="Proteomes" id="UP000036908"/>
    </source>
</evidence>
<dbReference type="Gene3D" id="1.10.10.10">
    <property type="entry name" value="Winged helix-like DNA-binding domain superfamily/Winged helix DNA-binding domain"/>
    <property type="match status" value="1"/>
</dbReference>
<evidence type="ECO:0000313" key="1">
    <source>
        <dbReference type="EMBL" id="KOF03624.1"/>
    </source>
</evidence>
<dbReference type="PATRIC" id="fig|1566026.4.peg.2784"/>
<dbReference type="Proteomes" id="UP000036908">
    <property type="component" value="Unassembled WGS sequence"/>
</dbReference>
<dbReference type="InterPro" id="IPR036390">
    <property type="entry name" value="WH_DNA-bd_sf"/>
</dbReference>
<dbReference type="GO" id="GO:0006355">
    <property type="term" value="P:regulation of DNA-templated transcription"/>
    <property type="evidence" value="ECO:0007669"/>
    <property type="project" value="UniProtKB-ARBA"/>
</dbReference>
<dbReference type="InterPro" id="IPR011991">
    <property type="entry name" value="ArsR-like_HTH"/>
</dbReference>
<keyword evidence="2" id="KW-1185">Reference proteome</keyword>
<protein>
    <submittedName>
        <fullName evidence="1">Uncharacterized protein</fullName>
    </submittedName>
</protein>
<organism evidence="1 2">
    <name type="scientific">Roseivirga seohaensis subsp. aquiponti</name>
    <dbReference type="NCBI Taxonomy" id="1566026"/>
    <lineage>
        <taxon>Bacteria</taxon>
        <taxon>Pseudomonadati</taxon>
        <taxon>Bacteroidota</taxon>
        <taxon>Cytophagia</taxon>
        <taxon>Cytophagales</taxon>
        <taxon>Roseivirgaceae</taxon>
        <taxon>Roseivirga</taxon>
    </lineage>
</organism>
<dbReference type="RefSeq" id="WP_053222569.1">
    <property type="nucleotide sequence ID" value="NZ_JSVA01000006.1"/>
</dbReference>
<dbReference type="EMBL" id="JSVA01000006">
    <property type="protein sequence ID" value="KOF03624.1"/>
    <property type="molecule type" value="Genomic_DNA"/>
</dbReference>
<name>A0A0L8AMR5_9BACT</name>
<dbReference type="AlphaFoldDB" id="A0A0L8AMR5"/>
<dbReference type="CDD" id="cd00090">
    <property type="entry name" value="HTH_ARSR"/>
    <property type="match status" value="1"/>
</dbReference>
<accession>A0A0L8AMR5</accession>
<sequence length="136" mass="15455">MNNYLAITPPKWRDKTTRSLIFLSISPKSRQSGEIRISSKTNYHWTYKGLNEGITEGVIEGITEGVKESMTQIFSIILTEKSIRASEIAEKLNKSYKTLERHIAILKQLNAIEYKGSNRAGGYEITKKFSALLKDK</sequence>
<dbReference type="SUPFAM" id="SSF46785">
    <property type="entry name" value="Winged helix' DNA-binding domain"/>
    <property type="match status" value="1"/>
</dbReference>
<proteinExistence type="predicted"/>
<dbReference type="OrthoDB" id="9807907at2"/>
<dbReference type="InterPro" id="IPR036388">
    <property type="entry name" value="WH-like_DNA-bd_sf"/>
</dbReference>
<reference evidence="2" key="1">
    <citation type="submission" date="2014-11" db="EMBL/GenBank/DDBJ databases">
        <title>Genome sequencing of Roseivirga sp. D-25.</title>
        <authorList>
            <person name="Selvaratnam C."/>
            <person name="Thevarajoo S."/>
            <person name="Goh K.M."/>
            <person name="Eee R."/>
            <person name="Chan K.-G."/>
            <person name="Chong C.S."/>
        </authorList>
    </citation>
    <scope>NUCLEOTIDE SEQUENCE [LARGE SCALE GENOMIC DNA]</scope>
    <source>
        <strain evidence="2">D-25</strain>
    </source>
</reference>
<comment type="caution">
    <text evidence="1">The sequence shown here is derived from an EMBL/GenBank/DDBJ whole genome shotgun (WGS) entry which is preliminary data.</text>
</comment>
<gene>
    <name evidence="1" type="ORF">OB69_04810</name>
</gene>